<dbReference type="Proteomes" id="UP000187367">
    <property type="component" value="Unassembled WGS sequence"/>
</dbReference>
<evidence type="ECO:0000256" key="6">
    <source>
        <dbReference type="ARBA" id="ARBA00023136"/>
    </source>
</evidence>
<accession>A0A1R1QW91</accession>
<reference evidence="8 9" key="1">
    <citation type="submission" date="2017-01" db="EMBL/GenBank/DDBJ databases">
        <title>Bacillus phylogenomics.</title>
        <authorList>
            <person name="Dunlap C."/>
        </authorList>
    </citation>
    <scope>NUCLEOTIDE SEQUENCE [LARGE SCALE GENOMIC DNA]</scope>
    <source>
        <strain evidence="8 9">NRRL B-41282</strain>
    </source>
</reference>
<dbReference type="EMBL" id="MTJL01000005">
    <property type="protein sequence ID" value="OMI08915.1"/>
    <property type="molecule type" value="Genomic_DNA"/>
</dbReference>
<dbReference type="InterPro" id="IPR051612">
    <property type="entry name" value="Teichoic_Acid_Biosynth"/>
</dbReference>
<dbReference type="InterPro" id="IPR007554">
    <property type="entry name" value="Glycerophosphate_synth"/>
</dbReference>
<dbReference type="Gene3D" id="3.40.50.11820">
    <property type="match status" value="1"/>
</dbReference>
<dbReference type="OrthoDB" id="9811865at2"/>
<evidence type="ECO:0000256" key="3">
    <source>
        <dbReference type="ARBA" id="ARBA00022475"/>
    </source>
</evidence>
<keyword evidence="9" id="KW-1185">Reference proteome</keyword>
<evidence type="ECO:0000256" key="2">
    <source>
        <dbReference type="ARBA" id="ARBA00010488"/>
    </source>
</evidence>
<proteinExistence type="inferred from homology"/>
<dbReference type="SUPFAM" id="SSF53756">
    <property type="entry name" value="UDP-Glycosyltransferase/glycogen phosphorylase"/>
    <property type="match status" value="1"/>
</dbReference>
<keyword evidence="7" id="KW-0812">Transmembrane</keyword>
<evidence type="ECO:0000313" key="8">
    <source>
        <dbReference type="EMBL" id="OMI08915.1"/>
    </source>
</evidence>
<comment type="caution">
    <text evidence="8">The sequence shown here is derived from an EMBL/GenBank/DDBJ whole genome shotgun (WGS) entry which is preliminary data.</text>
</comment>
<dbReference type="RefSeq" id="WP_076761153.1">
    <property type="nucleotide sequence ID" value="NZ_JARMMH010000011.1"/>
</dbReference>
<evidence type="ECO:0000256" key="4">
    <source>
        <dbReference type="ARBA" id="ARBA00022679"/>
    </source>
</evidence>
<keyword evidence="4" id="KW-0808">Transferase</keyword>
<comment type="subcellular location">
    <subcellularLocation>
        <location evidence="1">Cell membrane</location>
        <topology evidence="1">Peripheral membrane protein</topology>
    </subcellularLocation>
</comment>
<dbReference type="InterPro" id="IPR043148">
    <property type="entry name" value="TagF_C"/>
</dbReference>
<keyword evidence="6 7" id="KW-0472">Membrane</keyword>
<evidence type="ECO:0000313" key="9">
    <source>
        <dbReference type="Proteomes" id="UP000187367"/>
    </source>
</evidence>
<sequence length="391" mass="45606">MNIRSLLIIFYSAGLSIIGFILRWIKPRNRAVLLVSFQDNATELLTEYEKKTNKPFEVYVLYTQHAVSLAKEFPAVPSKCINEKNPFHIIQAVYHMFRSKCVITDNYFLLTSVLNNRPQTKCIQVWHANGALKKFGLEDVSNKHRTVADLKRFKKVYRSFDYITVGSDKMVEIFKRSFGAKEEQFLRTGVPLTDQYFHFEPQAPPVQNKKVILYAPTYRDYDMTSLNLPFTKEQLSKGLNGEYVLMVKLHPAVRKDIKLDESEGYFKDVSDLPLKDLLYVCDILISDYSSVPFEFALLNKPMLFYTYDMVEYDEKRGLIDDFEMVIPGKACSDRDELLEELKKTDKQNEKIQRFATEWNRYSQGHSSRKLLDFIHQLLTHSETVESVRSEG</sequence>
<evidence type="ECO:0000256" key="5">
    <source>
        <dbReference type="ARBA" id="ARBA00022944"/>
    </source>
</evidence>
<evidence type="ECO:0000256" key="7">
    <source>
        <dbReference type="SAM" id="Phobius"/>
    </source>
</evidence>
<dbReference type="GO" id="GO:0047355">
    <property type="term" value="F:CDP-glycerol glycerophosphotransferase activity"/>
    <property type="evidence" value="ECO:0007669"/>
    <property type="project" value="InterPro"/>
</dbReference>
<dbReference type="InterPro" id="IPR043149">
    <property type="entry name" value="TagF_N"/>
</dbReference>
<protein>
    <submittedName>
        <fullName evidence="8">CDP-glycerol--glycerophosphate glycerophosphotransferase</fullName>
    </submittedName>
</protein>
<dbReference type="PANTHER" id="PTHR37316:SF1">
    <property type="entry name" value="TEICHOIC ACID GLYCEROL-PHOSPHATE PRIMASE"/>
    <property type="match status" value="1"/>
</dbReference>
<comment type="similarity">
    <text evidence="2">Belongs to the CDP-glycerol glycerophosphotransferase family.</text>
</comment>
<accession>A0A1R1RYK5</accession>
<evidence type="ECO:0000256" key="1">
    <source>
        <dbReference type="ARBA" id="ARBA00004202"/>
    </source>
</evidence>
<dbReference type="GO" id="GO:0005886">
    <property type="term" value="C:plasma membrane"/>
    <property type="evidence" value="ECO:0007669"/>
    <property type="project" value="UniProtKB-SubCell"/>
</dbReference>
<dbReference type="GO" id="GO:0019350">
    <property type="term" value="P:teichoic acid biosynthetic process"/>
    <property type="evidence" value="ECO:0007669"/>
    <property type="project" value="UniProtKB-KW"/>
</dbReference>
<dbReference type="AlphaFoldDB" id="A0A1R1QW91"/>
<keyword evidence="3" id="KW-1003">Cell membrane</keyword>
<feature type="transmembrane region" description="Helical" evidence="7">
    <location>
        <begin position="6"/>
        <end position="25"/>
    </location>
</feature>
<gene>
    <name evidence="8" type="ORF">BW143_02355</name>
</gene>
<dbReference type="PANTHER" id="PTHR37316">
    <property type="entry name" value="TEICHOIC ACID GLYCEROL-PHOSPHATE PRIMASE"/>
    <property type="match status" value="1"/>
</dbReference>
<dbReference type="Pfam" id="PF04464">
    <property type="entry name" value="Glyphos_transf"/>
    <property type="match status" value="1"/>
</dbReference>
<keyword evidence="5" id="KW-0777">Teichoic acid biosynthesis</keyword>
<keyword evidence="7" id="KW-1133">Transmembrane helix</keyword>
<dbReference type="Gene3D" id="3.40.50.12580">
    <property type="match status" value="1"/>
</dbReference>
<name>A0A1R1QW91_9BACI</name>
<organism evidence="8 9">
    <name type="scientific">Bacillus swezeyi</name>
    <dbReference type="NCBI Taxonomy" id="1925020"/>
    <lineage>
        <taxon>Bacteria</taxon>
        <taxon>Bacillati</taxon>
        <taxon>Bacillota</taxon>
        <taxon>Bacilli</taxon>
        <taxon>Bacillales</taxon>
        <taxon>Bacillaceae</taxon>
        <taxon>Bacillus</taxon>
    </lineage>
</organism>